<comment type="caution">
    <text evidence="2">The sequence shown here is derived from an EMBL/GenBank/DDBJ whole genome shotgun (WGS) entry which is preliminary data.</text>
</comment>
<keyword evidence="3" id="KW-1185">Reference proteome</keyword>
<feature type="signal peptide" evidence="1">
    <location>
        <begin position="1"/>
        <end position="24"/>
    </location>
</feature>
<gene>
    <name evidence="2" type="ORF">PACILC2_35300</name>
</gene>
<proteinExistence type="predicted"/>
<dbReference type="PANTHER" id="PTHR43649">
    <property type="entry name" value="ARABINOSE-BINDING PROTEIN-RELATED"/>
    <property type="match status" value="1"/>
</dbReference>
<dbReference type="PANTHER" id="PTHR43649:SF12">
    <property type="entry name" value="DIACETYLCHITOBIOSE BINDING PROTEIN DASA"/>
    <property type="match status" value="1"/>
</dbReference>
<dbReference type="Gene3D" id="3.40.190.10">
    <property type="entry name" value="Periplasmic binding protein-like II"/>
    <property type="match status" value="1"/>
</dbReference>
<accession>A0ABQ4N9V7</accession>
<name>A0ABQ4N9V7_9BACL</name>
<feature type="chain" id="PRO_5046850158" evidence="1">
    <location>
        <begin position="25"/>
        <end position="440"/>
    </location>
</feature>
<sequence length="440" mass="50266">MKKRKAVWMLLIVVSMLVTIVAGCSQGSGGSGGAGDSGGDSGSGEKVKLRFIRWSNGPALDKEEQDKIKRFNESHPNIEVQMTLLPWDETFRKIELSLASNDPIDLFYWDVPAYAWYKKGLFKNLQPYFDRDLNMEEYNAELFEPFKFDGKNMYVAPENYQTLTLYYNKTAFDNAGLDYPNADWTWEDVLEAAKKLTIREGNRVTQYGFDATAMGTWWAWMSLSAAQGGKLVEDVHEPTKITLNTPETTAALQFLQDMIYKHKVSPDVATKDSMGLNFQTGKIAMYVGGDWDLGTLREITDFEWDMAPLPKWGEGRATPYFMGGYVMAENTKHPEEAWEFIKWTMTENQKTLANQHSWIAVHNPSREAAEMPDWVPSGYKEARFEWMKDGMIGDIYSIKWREAYDKYMVPMQDEIFINGGSVPDALAKTEREINALLQSK</sequence>
<reference evidence="2 3" key="1">
    <citation type="submission" date="2021-04" db="EMBL/GenBank/DDBJ databases">
        <title>Draft genome sequence of Paenibacillus cisolokensis, LC2-13A.</title>
        <authorList>
            <person name="Uke A."/>
            <person name="Chhe C."/>
            <person name="Baramee S."/>
            <person name="Kosugi A."/>
        </authorList>
    </citation>
    <scope>NUCLEOTIDE SEQUENCE [LARGE SCALE GENOMIC DNA]</scope>
    <source>
        <strain evidence="2 3">LC2-13A</strain>
    </source>
</reference>
<protein>
    <submittedName>
        <fullName evidence="2">Sugar ABC transporter substrate-binding protein</fullName>
    </submittedName>
</protein>
<dbReference type="InterPro" id="IPR050490">
    <property type="entry name" value="Bact_solute-bd_prot1"/>
</dbReference>
<evidence type="ECO:0000313" key="2">
    <source>
        <dbReference type="EMBL" id="GIQ64962.1"/>
    </source>
</evidence>
<dbReference type="PROSITE" id="PS51257">
    <property type="entry name" value="PROKAR_LIPOPROTEIN"/>
    <property type="match status" value="1"/>
</dbReference>
<evidence type="ECO:0000256" key="1">
    <source>
        <dbReference type="SAM" id="SignalP"/>
    </source>
</evidence>
<evidence type="ECO:0000313" key="3">
    <source>
        <dbReference type="Proteomes" id="UP000680304"/>
    </source>
</evidence>
<dbReference type="EMBL" id="BOVJ01000115">
    <property type="protein sequence ID" value="GIQ64962.1"/>
    <property type="molecule type" value="Genomic_DNA"/>
</dbReference>
<keyword evidence="1" id="KW-0732">Signal</keyword>
<dbReference type="CDD" id="cd13585">
    <property type="entry name" value="PBP2_TMBP_like"/>
    <property type="match status" value="1"/>
</dbReference>
<dbReference type="Proteomes" id="UP000680304">
    <property type="component" value="Unassembled WGS sequence"/>
</dbReference>
<dbReference type="RefSeq" id="WP_213529437.1">
    <property type="nucleotide sequence ID" value="NZ_BOVJ01000115.1"/>
</dbReference>
<dbReference type="InterPro" id="IPR006059">
    <property type="entry name" value="SBP"/>
</dbReference>
<organism evidence="2 3">
    <name type="scientific">Paenibacillus cisolokensis</name>
    <dbReference type="NCBI Taxonomy" id="1658519"/>
    <lineage>
        <taxon>Bacteria</taxon>
        <taxon>Bacillati</taxon>
        <taxon>Bacillota</taxon>
        <taxon>Bacilli</taxon>
        <taxon>Bacillales</taxon>
        <taxon>Paenibacillaceae</taxon>
        <taxon>Paenibacillus</taxon>
    </lineage>
</organism>
<dbReference type="Pfam" id="PF01547">
    <property type="entry name" value="SBP_bac_1"/>
    <property type="match status" value="1"/>
</dbReference>
<dbReference type="SUPFAM" id="SSF53850">
    <property type="entry name" value="Periplasmic binding protein-like II"/>
    <property type="match status" value="1"/>
</dbReference>